<feature type="domain" description="DUF397" evidence="2">
    <location>
        <begin position="75"/>
        <end position="127"/>
    </location>
</feature>
<proteinExistence type="predicted"/>
<organism evidence="3 4">
    <name type="scientific">Actinomadura chibensis</name>
    <dbReference type="NCBI Taxonomy" id="392828"/>
    <lineage>
        <taxon>Bacteria</taxon>
        <taxon>Bacillati</taxon>
        <taxon>Actinomycetota</taxon>
        <taxon>Actinomycetes</taxon>
        <taxon>Streptosporangiales</taxon>
        <taxon>Thermomonosporaceae</taxon>
        <taxon>Actinomadura</taxon>
    </lineage>
</organism>
<feature type="domain" description="DUF397" evidence="2">
    <location>
        <begin position="8"/>
        <end position="59"/>
    </location>
</feature>
<sequence>MAVSDVLWRKSSYSSGQGGDCVEVANLTSVVAVRDSKDPNGPMFVFPATAWRAFTRRVKSSEFDPRCTMNTSNVQWRKSSRSDQHGGECVEVANLASMVAVRDSKVPDGPRLAFDLASWRAFTCRVKSSDNSRRPYLTTSPMTTSGRTLV</sequence>
<evidence type="ECO:0000313" key="4">
    <source>
        <dbReference type="Proteomes" id="UP000323380"/>
    </source>
</evidence>
<keyword evidence="4" id="KW-1185">Reference proteome</keyword>
<accession>A0A5D0NUT1</accession>
<comment type="caution">
    <text evidence="3">The sequence shown here is derived from an EMBL/GenBank/DDBJ whole genome shotgun (WGS) entry which is preliminary data.</text>
</comment>
<evidence type="ECO:0000313" key="3">
    <source>
        <dbReference type="EMBL" id="TYB48430.1"/>
    </source>
</evidence>
<feature type="region of interest" description="Disordered" evidence="1">
    <location>
        <begin position="130"/>
        <end position="150"/>
    </location>
</feature>
<dbReference type="Pfam" id="PF04149">
    <property type="entry name" value="DUF397"/>
    <property type="match status" value="2"/>
</dbReference>
<name>A0A5D0NUT1_9ACTN</name>
<gene>
    <name evidence="3" type="ORF">FXF69_04315</name>
</gene>
<feature type="compositionally biased region" description="Polar residues" evidence="1">
    <location>
        <begin position="137"/>
        <end position="150"/>
    </location>
</feature>
<reference evidence="3 4" key="1">
    <citation type="submission" date="2019-08" db="EMBL/GenBank/DDBJ databases">
        <title>Actinomadura sp. nov. CYP1-5 isolated from mountain soil.</title>
        <authorList>
            <person name="Songsumanus A."/>
            <person name="Kuncharoen N."/>
            <person name="Kudo T."/>
            <person name="Yuki M."/>
            <person name="Igarashi Y."/>
            <person name="Tanasupawat S."/>
        </authorList>
    </citation>
    <scope>NUCLEOTIDE SEQUENCE [LARGE SCALE GENOMIC DNA]</scope>
    <source>
        <strain evidence="3 4">JCM 14158</strain>
    </source>
</reference>
<dbReference type="AlphaFoldDB" id="A0A5D0NUT1"/>
<dbReference type="InterPro" id="IPR007278">
    <property type="entry name" value="DUF397"/>
</dbReference>
<dbReference type="RefSeq" id="WP_148344086.1">
    <property type="nucleotide sequence ID" value="NZ_VSFG01000001.1"/>
</dbReference>
<protein>
    <submittedName>
        <fullName evidence="3">DUF397 domain-containing protein</fullName>
    </submittedName>
</protein>
<dbReference type="EMBL" id="VSFG01000001">
    <property type="protein sequence ID" value="TYB48430.1"/>
    <property type="molecule type" value="Genomic_DNA"/>
</dbReference>
<evidence type="ECO:0000256" key="1">
    <source>
        <dbReference type="SAM" id="MobiDB-lite"/>
    </source>
</evidence>
<evidence type="ECO:0000259" key="2">
    <source>
        <dbReference type="Pfam" id="PF04149"/>
    </source>
</evidence>
<dbReference type="Proteomes" id="UP000323380">
    <property type="component" value="Unassembled WGS sequence"/>
</dbReference>